<keyword evidence="6 7" id="KW-0472">Membrane</keyword>
<evidence type="ECO:0000313" key="9">
    <source>
        <dbReference type="EMBL" id="GAA1762754.1"/>
    </source>
</evidence>
<accession>A0ABP4WY55</accession>
<evidence type="ECO:0000256" key="6">
    <source>
        <dbReference type="ARBA" id="ARBA00023136"/>
    </source>
</evidence>
<dbReference type="InterPro" id="IPR010656">
    <property type="entry name" value="DctM"/>
</dbReference>
<feature type="transmembrane region" description="Helical" evidence="7">
    <location>
        <begin position="398"/>
        <end position="425"/>
    </location>
</feature>
<evidence type="ECO:0000256" key="3">
    <source>
        <dbReference type="ARBA" id="ARBA00022519"/>
    </source>
</evidence>
<dbReference type="Proteomes" id="UP001501204">
    <property type="component" value="Unassembled WGS sequence"/>
</dbReference>
<evidence type="ECO:0000256" key="5">
    <source>
        <dbReference type="ARBA" id="ARBA00022989"/>
    </source>
</evidence>
<comment type="subcellular location">
    <subcellularLocation>
        <location evidence="1">Cell inner membrane</location>
        <topology evidence="1">Multi-pass membrane protein</topology>
    </subcellularLocation>
</comment>
<dbReference type="EMBL" id="BAAAOA010000027">
    <property type="protein sequence ID" value="GAA1762754.1"/>
    <property type="molecule type" value="Genomic_DNA"/>
</dbReference>
<feature type="transmembrane region" description="Helical" evidence="7">
    <location>
        <begin position="135"/>
        <end position="161"/>
    </location>
</feature>
<proteinExistence type="predicted"/>
<feature type="transmembrane region" description="Helical" evidence="7">
    <location>
        <begin position="270"/>
        <end position="292"/>
    </location>
</feature>
<evidence type="ECO:0000256" key="4">
    <source>
        <dbReference type="ARBA" id="ARBA00022692"/>
    </source>
</evidence>
<evidence type="ECO:0000256" key="2">
    <source>
        <dbReference type="ARBA" id="ARBA00022475"/>
    </source>
</evidence>
<sequence>MTLLLMLIGLLLLLALRVPVSFALLIPSLVYVVSDPALSMGTAVQQTVSGVDSFAILAVPMFILLGNLANVSGVTDKLYDAAVAAIGHLRGSLGYVNVATSFGFSWMSGAAIADAAAMGRVQVPAMVRRGYTPEFALGVTGASSLIAPMIPPSIPAIIYAVTAGVSVGALFMAGIVPALVLVTALCVTVWFLTRKQEQLRLPRSTWGTRGRTAVAALPALGSAVVILGGILSGIFTPTEASGIGVVYILVLALVYKALTWRKMYRTLLTTVETSGSVLLIVAAAALFGWVLAREQAPQVAANLILDLTNQPIVFLILVNVLLLIVGCVLEPTAAILILVPVLAPVAETFGIDPIHLGIMVIFNLLIGLITPPVGLVLFVLSSVTKASVPTVIKGILPFFAPMVVTLLVITFLPVMTLGLPTVLGFL</sequence>
<dbReference type="InterPro" id="IPR004681">
    <property type="entry name" value="TRAP_DctM"/>
</dbReference>
<dbReference type="RefSeq" id="WP_344122442.1">
    <property type="nucleotide sequence ID" value="NZ_BAAAOA010000027.1"/>
</dbReference>
<feature type="transmembrane region" description="Helical" evidence="7">
    <location>
        <begin position="104"/>
        <end position="123"/>
    </location>
</feature>
<dbReference type="Pfam" id="PF06808">
    <property type="entry name" value="DctM"/>
    <property type="match status" value="1"/>
</dbReference>
<feature type="transmembrane region" description="Helical" evidence="7">
    <location>
        <begin position="47"/>
        <end position="66"/>
    </location>
</feature>
<gene>
    <name evidence="9" type="primary">siaM</name>
    <name evidence="9" type="ORF">GCM10009767_21870</name>
</gene>
<organism evidence="9 10">
    <name type="scientific">Kocuria aegyptia</name>
    <dbReference type="NCBI Taxonomy" id="330943"/>
    <lineage>
        <taxon>Bacteria</taxon>
        <taxon>Bacillati</taxon>
        <taxon>Actinomycetota</taxon>
        <taxon>Actinomycetes</taxon>
        <taxon>Micrococcales</taxon>
        <taxon>Micrococcaceae</taxon>
        <taxon>Kocuria</taxon>
    </lineage>
</organism>
<name>A0ABP4WY55_9MICC</name>
<dbReference type="PIRSF" id="PIRSF006066">
    <property type="entry name" value="HI0050"/>
    <property type="match status" value="1"/>
</dbReference>
<feature type="transmembrane region" description="Helical" evidence="7">
    <location>
        <begin position="312"/>
        <end position="342"/>
    </location>
</feature>
<keyword evidence="10" id="KW-1185">Reference proteome</keyword>
<keyword evidence="3" id="KW-0997">Cell inner membrane</keyword>
<feature type="domain" description="TRAP C4-dicarboxylate transport system permease DctM subunit" evidence="8">
    <location>
        <begin position="7"/>
        <end position="414"/>
    </location>
</feature>
<feature type="transmembrane region" description="Helical" evidence="7">
    <location>
        <begin position="240"/>
        <end position="258"/>
    </location>
</feature>
<protein>
    <submittedName>
        <fullName evidence="9">Sialic acid TRAP transporter large permease SiaM</fullName>
    </submittedName>
</protein>
<evidence type="ECO:0000259" key="8">
    <source>
        <dbReference type="Pfam" id="PF06808"/>
    </source>
</evidence>
<dbReference type="PANTHER" id="PTHR33362:SF3">
    <property type="entry name" value="SIALIC ACID TRAP TRANSPORTER PERMEASE PROTEIN SIAT"/>
    <property type="match status" value="1"/>
</dbReference>
<keyword evidence="4 7" id="KW-0812">Transmembrane</keyword>
<keyword evidence="5 7" id="KW-1133">Transmembrane helix</keyword>
<evidence type="ECO:0000313" key="10">
    <source>
        <dbReference type="Proteomes" id="UP001501204"/>
    </source>
</evidence>
<evidence type="ECO:0000256" key="1">
    <source>
        <dbReference type="ARBA" id="ARBA00004429"/>
    </source>
</evidence>
<dbReference type="PANTHER" id="PTHR33362">
    <property type="entry name" value="SIALIC ACID TRAP TRANSPORTER PERMEASE PROTEIN SIAT-RELATED"/>
    <property type="match status" value="1"/>
</dbReference>
<feature type="transmembrane region" description="Helical" evidence="7">
    <location>
        <begin position="213"/>
        <end position="234"/>
    </location>
</feature>
<comment type="caution">
    <text evidence="9">The sequence shown here is derived from an EMBL/GenBank/DDBJ whole genome shotgun (WGS) entry which is preliminary data.</text>
</comment>
<evidence type="ECO:0000256" key="7">
    <source>
        <dbReference type="SAM" id="Phobius"/>
    </source>
</evidence>
<keyword evidence="2" id="KW-1003">Cell membrane</keyword>
<dbReference type="NCBIfam" id="TIGR00786">
    <property type="entry name" value="dctM"/>
    <property type="match status" value="1"/>
</dbReference>
<feature type="transmembrane region" description="Helical" evidence="7">
    <location>
        <begin position="354"/>
        <end position="378"/>
    </location>
</feature>
<reference evidence="10" key="1">
    <citation type="journal article" date="2019" name="Int. J. Syst. Evol. Microbiol.">
        <title>The Global Catalogue of Microorganisms (GCM) 10K type strain sequencing project: providing services to taxonomists for standard genome sequencing and annotation.</title>
        <authorList>
            <consortium name="The Broad Institute Genomics Platform"/>
            <consortium name="The Broad Institute Genome Sequencing Center for Infectious Disease"/>
            <person name="Wu L."/>
            <person name="Ma J."/>
        </authorList>
    </citation>
    <scope>NUCLEOTIDE SEQUENCE [LARGE SCALE GENOMIC DNA]</scope>
    <source>
        <strain evidence="10">JCM 14735</strain>
    </source>
</reference>
<feature type="transmembrane region" description="Helical" evidence="7">
    <location>
        <begin position="167"/>
        <end position="192"/>
    </location>
</feature>